<sequence length="134" mass="14768">MLLPSRSDAVAAGAELRVFDLEVDSPVSLLDDSGGPLPADSIRAIRFGAKGRLFASAGDDKLVKIWTRDSWRCLHTVNSLQMGGSSLALTGTLKFVLLCFLRNHSRELMRYKVFALGILSLFVGYDFWIPSSYL</sequence>
<dbReference type="EMBL" id="JAMYWD010000011">
    <property type="protein sequence ID" value="KAJ4954588.1"/>
    <property type="molecule type" value="Genomic_DNA"/>
</dbReference>
<name>A0A9Q0JY81_9MAGN</name>
<keyword evidence="7" id="KW-0812">Transmembrane</keyword>
<dbReference type="GO" id="GO:0036265">
    <property type="term" value="P:RNA (guanine-N7)-methylation"/>
    <property type="evidence" value="ECO:0007669"/>
    <property type="project" value="InterPro"/>
</dbReference>
<evidence type="ECO:0000313" key="9">
    <source>
        <dbReference type="Proteomes" id="UP001141806"/>
    </source>
</evidence>
<dbReference type="Gene3D" id="2.130.10.10">
    <property type="entry name" value="YVTN repeat-like/Quinoprotein amine dehydrogenase"/>
    <property type="match status" value="1"/>
</dbReference>
<feature type="transmembrane region" description="Helical" evidence="7">
    <location>
        <begin position="113"/>
        <end position="131"/>
    </location>
</feature>
<dbReference type="PROSITE" id="PS50082">
    <property type="entry name" value="WD_REPEATS_2"/>
    <property type="match status" value="1"/>
</dbReference>
<organism evidence="8 9">
    <name type="scientific">Protea cynaroides</name>
    <dbReference type="NCBI Taxonomy" id="273540"/>
    <lineage>
        <taxon>Eukaryota</taxon>
        <taxon>Viridiplantae</taxon>
        <taxon>Streptophyta</taxon>
        <taxon>Embryophyta</taxon>
        <taxon>Tracheophyta</taxon>
        <taxon>Spermatophyta</taxon>
        <taxon>Magnoliopsida</taxon>
        <taxon>Proteales</taxon>
        <taxon>Proteaceae</taxon>
        <taxon>Protea</taxon>
    </lineage>
</organism>
<dbReference type="PANTHER" id="PTHR16288">
    <property type="entry name" value="WD40 REPEAT PROTEIN 4"/>
    <property type="match status" value="1"/>
</dbReference>
<evidence type="ECO:0000256" key="5">
    <source>
        <dbReference type="ARBA" id="ARBA00023242"/>
    </source>
</evidence>
<comment type="subcellular location">
    <subcellularLocation>
        <location evidence="1">Nucleus</location>
    </subcellularLocation>
</comment>
<evidence type="ECO:0000256" key="6">
    <source>
        <dbReference type="PROSITE-ProRule" id="PRU00221"/>
    </source>
</evidence>
<keyword evidence="7" id="KW-1133">Transmembrane helix</keyword>
<dbReference type="InterPro" id="IPR036322">
    <property type="entry name" value="WD40_repeat_dom_sf"/>
</dbReference>
<proteinExistence type="predicted"/>
<dbReference type="GO" id="GO:0043527">
    <property type="term" value="C:tRNA methyltransferase complex"/>
    <property type="evidence" value="ECO:0007669"/>
    <property type="project" value="TreeGrafter"/>
</dbReference>
<dbReference type="AlphaFoldDB" id="A0A9Q0JY81"/>
<dbReference type="GO" id="GO:0005829">
    <property type="term" value="C:cytosol"/>
    <property type="evidence" value="ECO:0007669"/>
    <property type="project" value="TreeGrafter"/>
</dbReference>
<dbReference type="Proteomes" id="UP001141806">
    <property type="component" value="Unassembled WGS sequence"/>
</dbReference>
<evidence type="ECO:0000256" key="1">
    <source>
        <dbReference type="ARBA" id="ARBA00004123"/>
    </source>
</evidence>
<keyword evidence="2 6" id="KW-0853">WD repeat</keyword>
<dbReference type="PANTHER" id="PTHR16288:SF0">
    <property type="entry name" value="TRNA (GUANINE-N(7)-)-METHYLTRANSFERASE NON-CATALYTIC SUBUNIT WDR4"/>
    <property type="match status" value="1"/>
</dbReference>
<feature type="repeat" description="WD" evidence="6">
    <location>
        <begin position="40"/>
        <end position="76"/>
    </location>
</feature>
<comment type="caution">
    <text evidence="8">The sequence shown here is derived from an EMBL/GenBank/DDBJ whole genome shotgun (WGS) entry which is preliminary data.</text>
</comment>
<keyword evidence="4" id="KW-0677">Repeat</keyword>
<keyword evidence="5" id="KW-0539">Nucleus</keyword>
<accession>A0A9Q0JY81</accession>
<dbReference type="InterPro" id="IPR015943">
    <property type="entry name" value="WD40/YVTN_repeat-like_dom_sf"/>
</dbReference>
<dbReference type="SUPFAM" id="SSF50978">
    <property type="entry name" value="WD40 repeat-like"/>
    <property type="match status" value="1"/>
</dbReference>
<evidence type="ECO:0000313" key="8">
    <source>
        <dbReference type="EMBL" id="KAJ4954588.1"/>
    </source>
</evidence>
<dbReference type="GO" id="GO:0005634">
    <property type="term" value="C:nucleus"/>
    <property type="evidence" value="ECO:0007669"/>
    <property type="project" value="UniProtKB-SubCell"/>
</dbReference>
<gene>
    <name evidence="8" type="ORF">NE237_011371</name>
</gene>
<feature type="transmembrane region" description="Helical" evidence="7">
    <location>
        <begin position="80"/>
        <end position="101"/>
    </location>
</feature>
<evidence type="ECO:0000256" key="3">
    <source>
        <dbReference type="ARBA" id="ARBA00022694"/>
    </source>
</evidence>
<evidence type="ECO:0000256" key="2">
    <source>
        <dbReference type="ARBA" id="ARBA00022574"/>
    </source>
</evidence>
<dbReference type="InterPro" id="IPR028884">
    <property type="entry name" value="Trm82"/>
</dbReference>
<keyword evidence="3" id="KW-0819">tRNA processing</keyword>
<keyword evidence="7" id="KW-0472">Membrane</keyword>
<evidence type="ECO:0000256" key="7">
    <source>
        <dbReference type="SAM" id="Phobius"/>
    </source>
</evidence>
<keyword evidence="9" id="KW-1185">Reference proteome</keyword>
<evidence type="ECO:0000256" key="4">
    <source>
        <dbReference type="ARBA" id="ARBA00022737"/>
    </source>
</evidence>
<reference evidence="8" key="1">
    <citation type="journal article" date="2023" name="Plant J.">
        <title>The genome of the king protea, Protea cynaroides.</title>
        <authorList>
            <person name="Chang J."/>
            <person name="Duong T.A."/>
            <person name="Schoeman C."/>
            <person name="Ma X."/>
            <person name="Roodt D."/>
            <person name="Barker N."/>
            <person name="Li Z."/>
            <person name="Van de Peer Y."/>
            <person name="Mizrachi E."/>
        </authorList>
    </citation>
    <scope>NUCLEOTIDE SEQUENCE</scope>
    <source>
        <tissue evidence="8">Young leaves</tissue>
    </source>
</reference>
<dbReference type="GO" id="GO:0006400">
    <property type="term" value="P:tRNA modification"/>
    <property type="evidence" value="ECO:0007669"/>
    <property type="project" value="TreeGrafter"/>
</dbReference>
<protein>
    <submittedName>
        <fullName evidence="8">Uncharacterized protein</fullName>
    </submittedName>
</protein>
<dbReference type="OrthoDB" id="1932312at2759"/>
<dbReference type="InterPro" id="IPR001680">
    <property type="entry name" value="WD40_rpt"/>
</dbReference>